<proteinExistence type="predicted"/>
<comment type="caution">
    <text evidence="1">The sequence shown here is derived from an EMBL/GenBank/DDBJ whole genome shotgun (WGS) entry which is preliminary data.</text>
</comment>
<accession>A0A1V6QRU4</accession>
<protein>
    <submittedName>
        <fullName evidence="1">Uncharacterized protein</fullName>
    </submittedName>
</protein>
<evidence type="ECO:0000313" key="2">
    <source>
        <dbReference type="Proteomes" id="UP000191612"/>
    </source>
</evidence>
<sequence length="120" mass="13905">MTALPPGVGTHIFSRLEYVQLEAEKIAETLERDEEENGNQFLVLLKISPSICERLFEDHDCLKRVNYRFEFEGGTGRGLLRVIPEYRHEYTTTGLLQKVNLQLDSMGLNEQYRWGRSDAI</sequence>
<organism evidence="1 2">
    <name type="scientific">Penicillium solitum</name>
    <dbReference type="NCBI Taxonomy" id="60172"/>
    <lineage>
        <taxon>Eukaryota</taxon>
        <taxon>Fungi</taxon>
        <taxon>Dikarya</taxon>
        <taxon>Ascomycota</taxon>
        <taxon>Pezizomycotina</taxon>
        <taxon>Eurotiomycetes</taxon>
        <taxon>Eurotiomycetidae</taxon>
        <taxon>Eurotiales</taxon>
        <taxon>Aspergillaceae</taxon>
        <taxon>Penicillium</taxon>
    </lineage>
</organism>
<dbReference type="Proteomes" id="UP000191612">
    <property type="component" value="Unassembled WGS sequence"/>
</dbReference>
<reference evidence="2" key="1">
    <citation type="journal article" date="2017" name="Nat. Microbiol.">
        <title>Global analysis of biosynthetic gene clusters reveals vast potential of secondary metabolite production in Penicillium species.</title>
        <authorList>
            <person name="Nielsen J.C."/>
            <person name="Grijseels S."/>
            <person name="Prigent S."/>
            <person name="Ji B."/>
            <person name="Dainat J."/>
            <person name="Nielsen K.F."/>
            <person name="Frisvad J.C."/>
            <person name="Workman M."/>
            <person name="Nielsen J."/>
        </authorList>
    </citation>
    <scope>NUCLEOTIDE SEQUENCE [LARGE SCALE GENOMIC DNA]</scope>
    <source>
        <strain evidence="2">IBT 29525</strain>
    </source>
</reference>
<keyword evidence="2" id="KW-1185">Reference proteome</keyword>
<evidence type="ECO:0000313" key="1">
    <source>
        <dbReference type="EMBL" id="OQD91939.1"/>
    </source>
</evidence>
<name>A0A1V6QRU4_9EURO</name>
<dbReference type="AlphaFoldDB" id="A0A1V6QRU4"/>
<gene>
    <name evidence="1" type="ORF">PENSOL_c046G10836</name>
</gene>
<dbReference type="EMBL" id="MDYO01000046">
    <property type="protein sequence ID" value="OQD91939.1"/>
    <property type="molecule type" value="Genomic_DNA"/>
</dbReference>